<evidence type="ECO:0000313" key="9">
    <source>
        <dbReference type="Proteomes" id="UP001141327"/>
    </source>
</evidence>
<dbReference type="PROSITE" id="PS00144">
    <property type="entry name" value="ASN_GLN_ASE_1"/>
    <property type="match status" value="1"/>
</dbReference>
<dbReference type="InterPro" id="IPR027475">
    <property type="entry name" value="Asparaginase/glutaminase_AS2"/>
</dbReference>
<dbReference type="EC" id="3.5.1.1" evidence="1"/>
<dbReference type="InterPro" id="IPR006034">
    <property type="entry name" value="Asparaginase/glutaminase-like"/>
</dbReference>
<dbReference type="GO" id="GO:0004067">
    <property type="term" value="F:asparaginase activity"/>
    <property type="evidence" value="ECO:0007669"/>
    <property type="project" value="UniProtKB-EC"/>
</dbReference>
<dbReference type="InterPro" id="IPR036152">
    <property type="entry name" value="Asp/glu_Ase-like_sf"/>
</dbReference>
<gene>
    <name evidence="8" type="ORF">PAPYR_932</name>
</gene>
<name>A0ABQ8UUV0_9EUKA</name>
<dbReference type="EMBL" id="JAPMOS010000003">
    <property type="protein sequence ID" value="KAJ4462322.1"/>
    <property type="molecule type" value="Genomic_DNA"/>
</dbReference>
<dbReference type="PROSITE" id="PS51732">
    <property type="entry name" value="ASN_GLN_ASE_3"/>
    <property type="match status" value="1"/>
</dbReference>
<protein>
    <recommendedName>
        <fullName evidence="1">asparaginase</fullName>
        <ecNumber evidence="1">3.5.1.1</ecNumber>
    </recommendedName>
</protein>
<keyword evidence="2 8" id="KW-0378">Hydrolase</keyword>
<keyword evidence="5" id="KW-0732">Signal</keyword>
<dbReference type="PIRSF" id="PIRSF500176">
    <property type="entry name" value="L_ASNase"/>
    <property type="match status" value="1"/>
</dbReference>
<dbReference type="InterPro" id="IPR006033">
    <property type="entry name" value="AsnA_fam"/>
</dbReference>
<dbReference type="Gene3D" id="3.40.50.1170">
    <property type="entry name" value="L-asparaginase, N-terminal domain"/>
    <property type="match status" value="1"/>
</dbReference>
<feature type="domain" description="L-asparaginase N-terminal" evidence="6">
    <location>
        <begin position="36"/>
        <end position="224"/>
    </location>
</feature>
<dbReference type="Pfam" id="PF00710">
    <property type="entry name" value="Asparaginase"/>
    <property type="match status" value="1"/>
</dbReference>
<dbReference type="InterPro" id="IPR040919">
    <property type="entry name" value="Asparaginase_C"/>
</dbReference>
<dbReference type="InterPro" id="IPR020827">
    <property type="entry name" value="Asparaginase/glutaminase_AS1"/>
</dbReference>
<evidence type="ECO:0000259" key="6">
    <source>
        <dbReference type="Pfam" id="PF00710"/>
    </source>
</evidence>
<dbReference type="SUPFAM" id="SSF53774">
    <property type="entry name" value="Glutaminase/Asparaginase"/>
    <property type="match status" value="1"/>
</dbReference>
<proteinExistence type="predicted"/>
<dbReference type="PIRSF" id="PIRSF001220">
    <property type="entry name" value="L-ASNase_gatD"/>
    <property type="match status" value="1"/>
</dbReference>
<comment type="caution">
    <text evidence="8">The sequence shown here is derived from an EMBL/GenBank/DDBJ whole genome shotgun (WGS) entry which is preliminary data.</text>
</comment>
<dbReference type="SMART" id="SM00870">
    <property type="entry name" value="Asparaginase"/>
    <property type="match status" value="1"/>
</dbReference>
<dbReference type="PROSITE" id="PS00917">
    <property type="entry name" value="ASN_GLN_ASE_2"/>
    <property type="match status" value="1"/>
</dbReference>
<dbReference type="InterPro" id="IPR041725">
    <property type="entry name" value="L-asparaginase_I"/>
</dbReference>
<feature type="active site" evidence="4">
    <location>
        <position position="122"/>
    </location>
</feature>
<feature type="signal peptide" evidence="5">
    <location>
        <begin position="1"/>
        <end position="18"/>
    </location>
</feature>
<dbReference type="NCBIfam" id="TIGR00519">
    <property type="entry name" value="asnASE_I"/>
    <property type="match status" value="1"/>
</dbReference>
<dbReference type="Gene3D" id="3.40.50.40">
    <property type="match status" value="1"/>
</dbReference>
<feature type="chain" id="PRO_5046188393" description="asparaginase" evidence="5">
    <location>
        <begin position="19"/>
        <end position="386"/>
    </location>
</feature>
<evidence type="ECO:0000256" key="5">
    <source>
        <dbReference type="SAM" id="SignalP"/>
    </source>
</evidence>
<feature type="active site" evidence="3">
    <location>
        <position position="45"/>
    </location>
</feature>
<evidence type="ECO:0000256" key="2">
    <source>
        <dbReference type="ARBA" id="ARBA00022801"/>
    </source>
</evidence>
<accession>A0ABQ8UUV0</accession>
<evidence type="ECO:0000313" key="8">
    <source>
        <dbReference type="EMBL" id="KAJ4462322.1"/>
    </source>
</evidence>
<dbReference type="InterPro" id="IPR027473">
    <property type="entry name" value="L-asparaginase_C"/>
</dbReference>
<dbReference type="SFLD" id="SFLDS00057">
    <property type="entry name" value="Glutaminase/Asparaginase"/>
    <property type="match status" value="1"/>
</dbReference>
<dbReference type="InterPro" id="IPR027474">
    <property type="entry name" value="L-asparaginase_N"/>
</dbReference>
<dbReference type="PRINTS" id="PR00139">
    <property type="entry name" value="ASNGLNASE"/>
</dbReference>
<sequence>MKTQLLVVLGLLFGLAAAVERMGAPKVLTPNYVNKKLYIMYTGGTIGMAKTDQGYAPKPGFLQGLMNKSPAFNNQPLPKYVISEYSPLLDSSNMVPTDWLNVAKDIYDHYDEYDAFVVIHGTDTLAYTASALSFLLGNLNKTVIVTGSQIPMVEPYSDATNNLLGAIMAAAMYPHLPEVTVYFKGSLLRGNRVQKLSSWDFAAFDSGAFPPLGTWGGSLEIFSDHLLSAPTQPLQLYEKVSPNVITILLYPGITGDLVRRLIFPPKGDARVEAVLLLAFGMGNGPDANQEFMDVLAEATQHGIIVVDSTQCFRGIVDLTHYATGSALAKVGCIGGMDMTPDAAFTKLAWLLARTDLGQGDERLNKVKSLMQVNLRGEMMGPLVPNM</sequence>
<evidence type="ECO:0000256" key="3">
    <source>
        <dbReference type="PROSITE-ProRule" id="PRU10099"/>
    </source>
</evidence>
<dbReference type="Proteomes" id="UP001141327">
    <property type="component" value="Unassembled WGS sequence"/>
</dbReference>
<evidence type="ECO:0000256" key="4">
    <source>
        <dbReference type="PROSITE-ProRule" id="PRU10100"/>
    </source>
</evidence>
<dbReference type="CDD" id="cd08963">
    <property type="entry name" value="L-asparaginase_I"/>
    <property type="match status" value="1"/>
</dbReference>
<organism evidence="8 9">
    <name type="scientific">Paratrimastix pyriformis</name>
    <dbReference type="NCBI Taxonomy" id="342808"/>
    <lineage>
        <taxon>Eukaryota</taxon>
        <taxon>Metamonada</taxon>
        <taxon>Preaxostyla</taxon>
        <taxon>Paratrimastigidae</taxon>
        <taxon>Paratrimastix</taxon>
    </lineage>
</organism>
<evidence type="ECO:0000256" key="1">
    <source>
        <dbReference type="ARBA" id="ARBA00012920"/>
    </source>
</evidence>
<reference evidence="8" key="1">
    <citation type="journal article" date="2022" name="bioRxiv">
        <title>Genomics of Preaxostyla Flagellates Illuminates Evolutionary Transitions and the Path Towards Mitochondrial Loss.</title>
        <authorList>
            <person name="Novak L.V.F."/>
            <person name="Treitli S.C."/>
            <person name="Pyrih J."/>
            <person name="Halakuc P."/>
            <person name="Pipaliya S.V."/>
            <person name="Vacek V."/>
            <person name="Brzon O."/>
            <person name="Soukal P."/>
            <person name="Eme L."/>
            <person name="Dacks J.B."/>
            <person name="Karnkowska A."/>
            <person name="Elias M."/>
            <person name="Hampl V."/>
        </authorList>
    </citation>
    <scope>NUCLEOTIDE SEQUENCE</scope>
    <source>
        <strain evidence="8">RCP-MX</strain>
    </source>
</reference>
<evidence type="ECO:0000259" key="7">
    <source>
        <dbReference type="Pfam" id="PF17763"/>
    </source>
</evidence>
<dbReference type="PANTHER" id="PTHR11707">
    <property type="entry name" value="L-ASPARAGINASE"/>
    <property type="match status" value="1"/>
</dbReference>
<dbReference type="Pfam" id="PF17763">
    <property type="entry name" value="Asparaginase_C"/>
    <property type="match status" value="1"/>
</dbReference>
<keyword evidence="9" id="KW-1185">Reference proteome</keyword>
<dbReference type="InterPro" id="IPR037152">
    <property type="entry name" value="L-asparaginase_N_sf"/>
</dbReference>
<dbReference type="PANTHER" id="PTHR11707:SF28">
    <property type="entry name" value="60 KDA LYSOPHOSPHOLIPASE"/>
    <property type="match status" value="1"/>
</dbReference>
<feature type="domain" description="Asparaginase/glutaminase C-terminal" evidence="7">
    <location>
        <begin position="243"/>
        <end position="355"/>
    </location>
</feature>